<feature type="domain" description="HTH marR-type" evidence="4">
    <location>
        <begin position="14"/>
        <end position="146"/>
    </location>
</feature>
<gene>
    <name evidence="5" type="ORF">J2Z64_004122</name>
</gene>
<evidence type="ECO:0000256" key="1">
    <source>
        <dbReference type="ARBA" id="ARBA00023015"/>
    </source>
</evidence>
<accession>A0A9X0YVV7</accession>
<dbReference type="InterPro" id="IPR023187">
    <property type="entry name" value="Tscrpt_reg_MarR-type_CS"/>
</dbReference>
<dbReference type="SMART" id="SM00347">
    <property type="entry name" value="HTH_MARR"/>
    <property type="match status" value="1"/>
</dbReference>
<evidence type="ECO:0000313" key="5">
    <source>
        <dbReference type="EMBL" id="MBP2079823.1"/>
    </source>
</evidence>
<dbReference type="PROSITE" id="PS50995">
    <property type="entry name" value="HTH_MARR_2"/>
    <property type="match status" value="1"/>
</dbReference>
<dbReference type="AlphaFoldDB" id="A0A9X0YVV7"/>
<keyword evidence="1" id="KW-0805">Transcription regulation</keyword>
<organism evidence="5 6">
    <name type="scientific">Oceanobacillus polygoni</name>
    <dbReference type="NCBI Taxonomy" id="1235259"/>
    <lineage>
        <taxon>Bacteria</taxon>
        <taxon>Bacillati</taxon>
        <taxon>Bacillota</taxon>
        <taxon>Bacilli</taxon>
        <taxon>Bacillales</taxon>
        <taxon>Bacillaceae</taxon>
        <taxon>Oceanobacillus</taxon>
    </lineage>
</organism>
<protein>
    <submittedName>
        <fullName evidence="5">MarR family 2-MHQ and catechol resistance regulon transcriptional repressor</fullName>
    </submittedName>
</protein>
<dbReference type="InterPro" id="IPR036388">
    <property type="entry name" value="WH-like_DNA-bd_sf"/>
</dbReference>
<dbReference type="GO" id="GO:0003700">
    <property type="term" value="F:DNA-binding transcription factor activity"/>
    <property type="evidence" value="ECO:0007669"/>
    <property type="project" value="InterPro"/>
</dbReference>
<proteinExistence type="predicted"/>
<evidence type="ECO:0000256" key="2">
    <source>
        <dbReference type="ARBA" id="ARBA00023125"/>
    </source>
</evidence>
<dbReference type="EMBL" id="JAGGMB010000021">
    <property type="protein sequence ID" value="MBP2079823.1"/>
    <property type="molecule type" value="Genomic_DNA"/>
</dbReference>
<dbReference type="GO" id="GO:0006950">
    <property type="term" value="P:response to stress"/>
    <property type="evidence" value="ECO:0007669"/>
    <property type="project" value="TreeGrafter"/>
</dbReference>
<dbReference type="Gene3D" id="1.10.10.10">
    <property type="entry name" value="Winged helix-like DNA-binding domain superfamily/Winged helix DNA-binding domain"/>
    <property type="match status" value="1"/>
</dbReference>
<dbReference type="InterPro" id="IPR036390">
    <property type="entry name" value="WH_DNA-bd_sf"/>
</dbReference>
<reference evidence="5" key="1">
    <citation type="submission" date="2021-03" db="EMBL/GenBank/DDBJ databases">
        <title>Genomic Encyclopedia of Type Strains, Phase IV (KMG-IV): sequencing the most valuable type-strain genomes for metagenomic binning, comparative biology and taxonomic classification.</title>
        <authorList>
            <person name="Goeker M."/>
        </authorList>
    </citation>
    <scope>NUCLEOTIDE SEQUENCE</scope>
    <source>
        <strain evidence="5">DSM 107338</strain>
    </source>
</reference>
<sequence>MTEETLRMKKQDSSLKLFVVLAKAYQAIMEQAEMDIKSKGLNLTDFAVLELLFHRGKQPLQKIGDKILMTSGSITYIVNKLEKKGYLIREASPDDGRVTYARISNEGKELLSSIFPEHWEKLKAIMNGLNDEEKETAIELLKKLGTTIKKI</sequence>
<evidence type="ECO:0000259" key="4">
    <source>
        <dbReference type="PROSITE" id="PS50995"/>
    </source>
</evidence>
<dbReference type="PROSITE" id="PS01117">
    <property type="entry name" value="HTH_MARR_1"/>
    <property type="match status" value="1"/>
</dbReference>
<dbReference type="SUPFAM" id="SSF46785">
    <property type="entry name" value="Winged helix' DNA-binding domain"/>
    <property type="match status" value="1"/>
</dbReference>
<comment type="caution">
    <text evidence="5">The sequence shown here is derived from an EMBL/GenBank/DDBJ whole genome shotgun (WGS) entry which is preliminary data.</text>
</comment>
<dbReference type="InterPro" id="IPR000835">
    <property type="entry name" value="HTH_MarR-typ"/>
</dbReference>
<dbReference type="PRINTS" id="PR00598">
    <property type="entry name" value="HTHMARR"/>
</dbReference>
<dbReference type="GO" id="GO:0003677">
    <property type="term" value="F:DNA binding"/>
    <property type="evidence" value="ECO:0007669"/>
    <property type="project" value="UniProtKB-KW"/>
</dbReference>
<dbReference type="PANTHER" id="PTHR33164:SF56">
    <property type="entry name" value="HTH-TYPE TRANSCRIPTIONAL REGULATOR MHQR"/>
    <property type="match status" value="1"/>
</dbReference>
<dbReference type="InterPro" id="IPR039422">
    <property type="entry name" value="MarR/SlyA-like"/>
</dbReference>
<evidence type="ECO:0000313" key="6">
    <source>
        <dbReference type="Proteomes" id="UP001138793"/>
    </source>
</evidence>
<evidence type="ECO:0000256" key="3">
    <source>
        <dbReference type="ARBA" id="ARBA00023163"/>
    </source>
</evidence>
<dbReference type="Proteomes" id="UP001138793">
    <property type="component" value="Unassembled WGS sequence"/>
</dbReference>
<dbReference type="Pfam" id="PF01047">
    <property type="entry name" value="MarR"/>
    <property type="match status" value="1"/>
</dbReference>
<keyword evidence="2" id="KW-0238">DNA-binding</keyword>
<name>A0A9X0YVV7_9BACI</name>
<keyword evidence="6" id="KW-1185">Reference proteome</keyword>
<dbReference type="PANTHER" id="PTHR33164">
    <property type="entry name" value="TRANSCRIPTIONAL REGULATOR, MARR FAMILY"/>
    <property type="match status" value="1"/>
</dbReference>
<keyword evidence="3" id="KW-0804">Transcription</keyword>